<accession>A0A8F8KRY3</accession>
<evidence type="ECO:0000313" key="2">
    <source>
        <dbReference type="EMBL" id="QYA18887.1"/>
    </source>
</evidence>
<proteinExistence type="predicted"/>
<sequence length="516" mass="58311">MSYTTEDAIIDLNEIPLEEDACIESYTTEDAVIDLNEIPAEAEEITPNTSPVGSKRARPTKPSKAKAANKVPKTSATSSPRSFLARRPVTRSMAKELQARYTADLEEAVDAYDNHFTEVNMLGFFLERQHGQVAIRSETVDILRHFAHYVPDLALVNKEFNNVFLASRTKFLIDNQLHNYAPFTGHAAILATRGQSKALASLFAHVPQEDLQVNFVNTWRTLCRITANTVQEGAFPFRILYSLQQQLQVSLADVNDFESLLDLIATVDNAPLMDFVLNVPVFTLADYTLTLNAFDAFLDEYRIDFNKHNTPAALLSFVLHLMNDPTLTIANDFFLVDILLGTIHFDTLLEQLFQDPRVNDFRGDLLHRLLETACFFNIDLAYDLAVCRFAEWSIPLNIPRVALWLREVPKHKACACYSELCRDVSNVSLSFEDPNTQQVFNSPLHRSALLGALRIDEIAADLLLIHENSSFLNAFLQVFGNDLNQAKFQKKVHKLAIKLAATRKSLKFAKRFVIQQ</sequence>
<protein>
    <submittedName>
        <fullName evidence="2">Uncharacterized protein</fullName>
    </submittedName>
</protein>
<feature type="region of interest" description="Disordered" evidence="1">
    <location>
        <begin position="40"/>
        <end position="82"/>
    </location>
</feature>
<reference evidence="2" key="1">
    <citation type="submission" date="2021-06" db="EMBL/GenBank/DDBJ databases">
        <authorList>
            <person name="Rolland C."/>
        </authorList>
    </citation>
    <scope>NUCLEOTIDE SEQUENCE</scope>
    <source>
        <strain evidence="2">575.419719</strain>
    </source>
</reference>
<evidence type="ECO:0000256" key="1">
    <source>
        <dbReference type="SAM" id="MobiDB-lite"/>
    </source>
</evidence>
<feature type="compositionally biased region" description="Polar residues" evidence="1">
    <location>
        <begin position="72"/>
        <end position="81"/>
    </location>
</feature>
<feature type="compositionally biased region" description="Basic residues" evidence="1">
    <location>
        <begin position="55"/>
        <end position="64"/>
    </location>
</feature>
<gene>
    <name evidence="2" type="ORF">KOM_12_619</name>
</gene>
<organism evidence="2">
    <name type="scientific">Clandestinovirus</name>
    <dbReference type="NCBI Taxonomy" id="2831644"/>
    <lineage>
        <taxon>Viruses</taxon>
    </lineage>
</organism>
<dbReference type="EMBL" id="MZ420155">
    <property type="protein sequence ID" value="QYA18887.1"/>
    <property type="molecule type" value="Genomic_DNA"/>
</dbReference>
<name>A0A8F8KRY3_9VIRU</name>